<dbReference type="RefSeq" id="WP_185245080.1">
    <property type="nucleotide sequence ID" value="NZ_AP023213.1"/>
</dbReference>
<gene>
    <name evidence="3" type="ORF">GEOBRER4_n1810</name>
</gene>
<name>A0A6S6M5T6_9BACT</name>
<dbReference type="InterPro" id="IPR036217">
    <property type="entry name" value="MethylDNA_cys_MeTrfase_DNAb"/>
</dbReference>
<evidence type="ECO:0000259" key="2">
    <source>
        <dbReference type="Pfam" id="PF01035"/>
    </source>
</evidence>
<dbReference type="KEGG" id="gbn:GEOBRER4_17410"/>
<dbReference type="SUPFAM" id="SSF46767">
    <property type="entry name" value="Methylated DNA-protein cysteine methyltransferase, C-terminal domain"/>
    <property type="match status" value="1"/>
</dbReference>
<dbReference type="Pfam" id="PF01035">
    <property type="entry name" value="DNA_binding_1"/>
    <property type="match status" value="1"/>
</dbReference>
<feature type="domain" description="Methylated-DNA-[protein]-cysteine S-methyltransferase DNA binding" evidence="2">
    <location>
        <begin position="6"/>
        <end position="86"/>
    </location>
</feature>
<dbReference type="InterPro" id="IPR036388">
    <property type="entry name" value="WH-like_DNA-bd_sf"/>
</dbReference>
<dbReference type="InterPro" id="IPR052520">
    <property type="entry name" value="ATL_DNA_repair"/>
</dbReference>
<proteinExistence type="predicted"/>
<reference evidence="3 4" key="1">
    <citation type="submission" date="2020-06" db="EMBL/GenBank/DDBJ databases">
        <title>Interaction of electrochemicaly active bacteria, Geobacter bremensis R4 on different carbon anode.</title>
        <authorList>
            <person name="Meng L."/>
            <person name="Yoshida N."/>
        </authorList>
    </citation>
    <scope>NUCLEOTIDE SEQUENCE [LARGE SCALE GENOMIC DNA]</scope>
    <source>
        <strain evidence="3 4">R4</strain>
    </source>
</reference>
<dbReference type="CDD" id="cd06445">
    <property type="entry name" value="ATase"/>
    <property type="match status" value="1"/>
</dbReference>
<dbReference type="Proteomes" id="UP000515472">
    <property type="component" value="Chromosome"/>
</dbReference>
<dbReference type="GO" id="GO:0003824">
    <property type="term" value="F:catalytic activity"/>
    <property type="evidence" value="ECO:0007669"/>
    <property type="project" value="InterPro"/>
</dbReference>
<dbReference type="GO" id="GO:0006281">
    <property type="term" value="P:DNA repair"/>
    <property type="evidence" value="ECO:0007669"/>
    <property type="project" value="InterPro"/>
</dbReference>
<sequence length="107" mass="12194">MTTSTYRDIYAVVSRIPRGKVATYGQVALLANLPGRAHLVGYALSALTDPSVPWHRVINAKGEISRRNGDSDADEVQRHRLEAEGVFFDPHWRIPLELFRWCPYEDE</sequence>
<dbReference type="Gene3D" id="1.10.10.10">
    <property type="entry name" value="Winged helix-like DNA-binding domain superfamily/Winged helix DNA-binding domain"/>
    <property type="match status" value="1"/>
</dbReference>
<dbReference type="PANTHER" id="PTHR42942">
    <property type="entry name" value="6-O-METHYLGUANINE DNA METHYLTRANSFERASE"/>
    <property type="match status" value="1"/>
</dbReference>
<protein>
    <submittedName>
        <fullName evidence="3">DNA base-flipping protein</fullName>
    </submittedName>
</protein>
<dbReference type="AlphaFoldDB" id="A0A6S6M5T6"/>
<dbReference type="EMBL" id="AP023213">
    <property type="protein sequence ID" value="BCG46991.1"/>
    <property type="molecule type" value="Genomic_DNA"/>
</dbReference>
<dbReference type="InterPro" id="IPR014048">
    <property type="entry name" value="MethylDNA_cys_MeTrfase_DNA-bd"/>
</dbReference>
<evidence type="ECO:0000313" key="4">
    <source>
        <dbReference type="Proteomes" id="UP000515472"/>
    </source>
</evidence>
<keyword evidence="1" id="KW-0227">DNA damage</keyword>
<evidence type="ECO:0000256" key="1">
    <source>
        <dbReference type="ARBA" id="ARBA00022763"/>
    </source>
</evidence>
<dbReference type="PANTHER" id="PTHR42942:SF1">
    <property type="entry name" value="ALKYLTRANSFERASE-LIKE PROTEIN 1"/>
    <property type="match status" value="1"/>
</dbReference>
<evidence type="ECO:0000313" key="3">
    <source>
        <dbReference type="EMBL" id="BCG46991.1"/>
    </source>
</evidence>
<accession>A0A6S6M5T6</accession>
<keyword evidence="4" id="KW-1185">Reference proteome</keyword>
<organism evidence="3 4">
    <name type="scientific">Citrifermentans bremense</name>
    <dbReference type="NCBI Taxonomy" id="60035"/>
    <lineage>
        <taxon>Bacteria</taxon>
        <taxon>Pseudomonadati</taxon>
        <taxon>Thermodesulfobacteriota</taxon>
        <taxon>Desulfuromonadia</taxon>
        <taxon>Geobacterales</taxon>
        <taxon>Geobacteraceae</taxon>
        <taxon>Citrifermentans</taxon>
    </lineage>
</organism>